<protein>
    <submittedName>
        <fullName evidence="1">Uncharacterized protein</fullName>
    </submittedName>
</protein>
<proteinExistence type="predicted"/>
<keyword evidence="2" id="KW-1185">Reference proteome</keyword>
<comment type="caution">
    <text evidence="1">The sequence shown here is derived from an EMBL/GenBank/DDBJ whole genome shotgun (WGS) entry which is preliminary data.</text>
</comment>
<organism evidence="1 2">
    <name type="scientific">Fusarium decemcellulare</name>
    <dbReference type="NCBI Taxonomy" id="57161"/>
    <lineage>
        <taxon>Eukaryota</taxon>
        <taxon>Fungi</taxon>
        <taxon>Dikarya</taxon>
        <taxon>Ascomycota</taxon>
        <taxon>Pezizomycotina</taxon>
        <taxon>Sordariomycetes</taxon>
        <taxon>Hypocreomycetidae</taxon>
        <taxon>Hypocreales</taxon>
        <taxon>Nectriaceae</taxon>
        <taxon>Fusarium</taxon>
        <taxon>Fusarium decemcellulare species complex</taxon>
    </lineage>
</organism>
<name>A0ACC1RFX6_9HYPO</name>
<evidence type="ECO:0000313" key="1">
    <source>
        <dbReference type="EMBL" id="KAJ3509752.1"/>
    </source>
</evidence>
<dbReference type="Proteomes" id="UP001148629">
    <property type="component" value="Unassembled WGS sequence"/>
</dbReference>
<accession>A0ACC1RFX6</accession>
<dbReference type="EMBL" id="JANRMS010004323">
    <property type="protein sequence ID" value="KAJ3509752.1"/>
    <property type="molecule type" value="Genomic_DNA"/>
</dbReference>
<gene>
    <name evidence="1" type="ORF">NM208_g15629</name>
</gene>
<reference evidence="1" key="1">
    <citation type="submission" date="2022-08" db="EMBL/GenBank/DDBJ databases">
        <title>Genome Sequence of Fusarium decemcellulare.</title>
        <authorList>
            <person name="Buettner E."/>
        </authorList>
    </citation>
    <scope>NUCLEOTIDE SEQUENCE</scope>
    <source>
        <strain evidence="1">Babe19</strain>
    </source>
</reference>
<sequence>MRSCILVAIFGAAASVRGLPAPQVSALDGRNGTAHPNSTHQQHSHDVVMPVSKTGRSGSGSGAGPGSAPHNQPPRPAGGSSNNRETVTVEYNRPIATLGPAVHWSYDTKPVTNVIPIPADKGSQMYYGVDDPTKSGHYAFLTYYFKKPSVNLDHSDHASVQYGSSGLTVTFTNREAFQHAADSWNADGDMILVAFAQGLVSKSSKAK</sequence>
<evidence type="ECO:0000313" key="2">
    <source>
        <dbReference type="Proteomes" id="UP001148629"/>
    </source>
</evidence>